<feature type="domain" description="DNA-directed DNA polymerase family B exonuclease" evidence="1">
    <location>
        <begin position="68"/>
        <end position="301"/>
    </location>
</feature>
<evidence type="ECO:0000313" key="2">
    <source>
        <dbReference type="EMBL" id="GAG55984.1"/>
    </source>
</evidence>
<dbReference type="Pfam" id="PF03104">
    <property type="entry name" value="DNA_pol_B_exo1"/>
    <property type="match status" value="1"/>
</dbReference>
<dbReference type="GO" id="GO:0006261">
    <property type="term" value="P:DNA-templated DNA replication"/>
    <property type="evidence" value="ECO:0007669"/>
    <property type="project" value="TreeGrafter"/>
</dbReference>
<dbReference type="InterPro" id="IPR012337">
    <property type="entry name" value="RNaseH-like_sf"/>
</dbReference>
<dbReference type="GO" id="GO:0003676">
    <property type="term" value="F:nucleic acid binding"/>
    <property type="evidence" value="ECO:0007669"/>
    <property type="project" value="InterPro"/>
</dbReference>
<dbReference type="InterPro" id="IPR036397">
    <property type="entry name" value="RNaseH_sf"/>
</dbReference>
<feature type="non-terminal residue" evidence="2">
    <location>
        <position position="402"/>
    </location>
</feature>
<dbReference type="InterPro" id="IPR006133">
    <property type="entry name" value="DNA-dir_DNA_pol_B_exonuc"/>
</dbReference>
<protein>
    <recommendedName>
        <fullName evidence="1">DNA-directed DNA polymerase family B exonuclease domain-containing protein</fullName>
    </recommendedName>
</protein>
<dbReference type="SUPFAM" id="SSF53098">
    <property type="entry name" value="Ribonuclease H-like"/>
    <property type="match status" value="1"/>
</dbReference>
<accession>X0YIX9</accession>
<dbReference type="PANTHER" id="PTHR10322">
    <property type="entry name" value="DNA POLYMERASE CATALYTIC SUBUNIT"/>
    <property type="match status" value="1"/>
</dbReference>
<proteinExistence type="predicted"/>
<dbReference type="AlphaFoldDB" id="X0YIX9"/>
<sequence length="402" mass="47031">KIWPKDNVDGFINYRVVKNHKFYGFTNYKKFKFIQLIFKNHAAMRSYDYAFRKPLKIRQLSRNPLKLQIHEANIEPFIRCMHIRKLHAVGWVNIEKYTHLTNKPSISDINIETDYMNLDFIDDMRINPYIIASFDLECTSEDGAFPQANRDGDKIIQIGTTFSRFGESECYYKHIITLGSCNSLKKYDIDVESYNTEQEVLLAWTNLIERINPDIITGYNILGFDFPYLRDRATKLGIYERFSKLSRMTDDISEFKETQLSSNALGDNILRYFDMPGRVIIDIMKVVQRDYKLGSYKLDAVAAHFIKEKVNGLLIDGNTTIIKTSNTYGLKEEYFITIYYTDGISVDKYLDGKKYQIMKLTKNTICVDGIIEKDLIKNGRKVYWCQAKDDILAKDIFRLQRG</sequence>
<dbReference type="PANTHER" id="PTHR10322:SF23">
    <property type="entry name" value="DNA POLYMERASE DELTA CATALYTIC SUBUNIT"/>
    <property type="match status" value="1"/>
</dbReference>
<evidence type="ECO:0000259" key="1">
    <source>
        <dbReference type="Pfam" id="PF03104"/>
    </source>
</evidence>
<gene>
    <name evidence="2" type="ORF">S01H4_19367</name>
</gene>
<dbReference type="Gene3D" id="3.30.420.10">
    <property type="entry name" value="Ribonuclease H-like superfamily/Ribonuclease H"/>
    <property type="match status" value="1"/>
</dbReference>
<dbReference type="EMBL" id="BART01008636">
    <property type="protein sequence ID" value="GAG55984.1"/>
    <property type="molecule type" value="Genomic_DNA"/>
</dbReference>
<dbReference type="InterPro" id="IPR050240">
    <property type="entry name" value="DNA_pol_type-B"/>
</dbReference>
<reference evidence="2" key="1">
    <citation type="journal article" date="2014" name="Front. Microbiol.">
        <title>High frequency of phylogenetically diverse reductive dehalogenase-homologous genes in deep subseafloor sedimentary metagenomes.</title>
        <authorList>
            <person name="Kawai M."/>
            <person name="Futagami T."/>
            <person name="Toyoda A."/>
            <person name="Takaki Y."/>
            <person name="Nishi S."/>
            <person name="Hori S."/>
            <person name="Arai W."/>
            <person name="Tsubouchi T."/>
            <person name="Morono Y."/>
            <person name="Uchiyama I."/>
            <person name="Ito T."/>
            <person name="Fujiyama A."/>
            <person name="Inagaki F."/>
            <person name="Takami H."/>
        </authorList>
    </citation>
    <scope>NUCLEOTIDE SEQUENCE</scope>
    <source>
        <strain evidence="2">Expedition CK06-06</strain>
    </source>
</reference>
<dbReference type="GO" id="GO:0003887">
    <property type="term" value="F:DNA-directed DNA polymerase activity"/>
    <property type="evidence" value="ECO:0007669"/>
    <property type="project" value="TreeGrafter"/>
</dbReference>
<comment type="caution">
    <text evidence="2">The sequence shown here is derived from an EMBL/GenBank/DDBJ whole genome shotgun (WGS) entry which is preliminary data.</text>
</comment>
<organism evidence="2">
    <name type="scientific">marine sediment metagenome</name>
    <dbReference type="NCBI Taxonomy" id="412755"/>
    <lineage>
        <taxon>unclassified sequences</taxon>
        <taxon>metagenomes</taxon>
        <taxon>ecological metagenomes</taxon>
    </lineage>
</organism>
<name>X0YIX9_9ZZZZ</name>
<feature type="non-terminal residue" evidence="2">
    <location>
        <position position="1"/>
    </location>
</feature>